<organism evidence="3 4">
    <name type="scientific">Platanthera zijinensis</name>
    <dbReference type="NCBI Taxonomy" id="2320716"/>
    <lineage>
        <taxon>Eukaryota</taxon>
        <taxon>Viridiplantae</taxon>
        <taxon>Streptophyta</taxon>
        <taxon>Embryophyta</taxon>
        <taxon>Tracheophyta</taxon>
        <taxon>Spermatophyta</taxon>
        <taxon>Magnoliopsida</taxon>
        <taxon>Liliopsida</taxon>
        <taxon>Asparagales</taxon>
        <taxon>Orchidaceae</taxon>
        <taxon>Orchidoideae</taxon>
        <taxon>Orchideae</taxon>
        <taxon>Orchidinae</taxon>
        <taxon>Platanthera</taxon>
    </lineage>
</organism>
<dbReference type="PANTHER" id="PTHR33067:SF39">
    <property type="entry name" value="TRANSCRIPTION FACTOR INTERACTOR AND REGULATOR CCHC(ZN) FAMILY"/>
    <property type="match status" value="1"/>
</dbReference>
<name>A0AAP0BC82_9ASPA</name>
<dbReference type="EMBL" id="JBBWWQ010000011">
    <property type="protein sequence ID" value="KAK8935601.1"/>
    <property type="molecule type" value="Genomic_DNA"/>
</dbReference>
<feature type="compositionally biased region" description="Low complexity" evidence="1">
    <location>
        <begin position="15"/>
        <end position="27"/>
    </location>
</feature>
<dbReference type="InterPro" id="IPR005162">
    <property type="entry name" value="Retrotrans_gag_dom"/>
</dbReference>
<dbReference type="Proteomes" id="UP001418222">
    <property type="component" value="Unassembled WGS sequence"/>
</dbReference>
<reference evidence="3 4" key="1">
    <citation type="journal article" date="2022" name="Nat. Plants">
        <title>Genomes of leafy and leafless Platanthera orchids illuminate the evolution of mycoheterotrophy.</title>
        <authorList>
            <person name="Li M.H."/>
            <person name="Liu K.W."/>
            <person name="Li Z."/>
            <person name="Lu H.C."/>
            <person name="Ye Q.L."/>
            <person name="Zhang D."/>
            <person name="Wang J.Y."/>
            <person name="Li Y.F."/>
            <person name="Zhong Z.M."/>
            <person name="Liu X."/>
            <person name="Yu X."/>
            <person name="Liu D.K."/>
            <person name="Tu X.D."/>
            <person name="Liu B."/>
            <person name="Hao Y."/>
            <person name="Liao X.Y."/>
            <person name="Jiang Y.T."/>
            <person name="Sun W.H."/>
            <person name="Chen J."/>
            <person name="Chen Y.Q."/>
            <person name="Ai Y."/>
            <person name="Zhai J.W."/>
            <person name="Wu S.S."/>
            <person name="Zhou Z."/>
            <person name="Hsiao Y.Y."/>
            <person name="Wu W.L."/>
            <person name="Chen Y.Y."/>
            <person name="Lin Y.F."/>
            <person name="Hsu J.L."/>
            <person name="Li C.Y."/>
            <person name="Wang Z.W."/>
            <person name="Zhao X."/>
            <person name="Zhong W.Y."/>
            <person name="Ma X.K."/>
            <person name="Ma L."/>
            <person name="Huang J."/>
            <person name="Chen G.Z."/>
            <person name="Huang M.Z."/>
            <person name="Huang L."/>
            <person name="Peng D.H."/>
            <person name="Luo Y.B."/>
            <person name="Zou S.Q."/>
            <person name="Chen S.P."/>
            <person name="Lan S."/>
            <person name="Tsai W.C."/>
            <person name="Van de Peer Y."/>
            <person name="Liu Z.J."/>
        </authorList>
    </citation>
    <scope>NUCLEOTIDE SEQUENCE [LARGE SCALE GENOMIC DNA]</scope>
    <source>
        <strain evidence="3">Lor287</strain>
    </source>
</reference>
<comment type="caution">
    <text evidence="3">The sequence shown here is derived from an EMBL/GenBank/DDBJ whole genome shotgun (WGS) entry which is preliminary data.</text>
</comment>
<gene>
    <name evidence="3" type="ORF">KSP39_PZI013849</name>
</gene>
<evidence type="ECO:0000313" key="3">
    <source>
        <dbReference type="EMBL" id="KAK8935601.1"/>
    </source>
</evidence>
<feature type="compositionally biased region" description="Polar residues" evidence="1">
    <location>
        <begin position="430"/>
        <end position="444"/>
    </location>
</feature>
<dbReference type="Gene3D" id="2.40.70.10">
    <property type="entry name" value="Acid Proteases"/>
    <property type="match status" value="1"/>
</dbReference>
<evidence type="ECO:0000256" key="1">
    <source>
        <dbReference type="SAM" id="MobiDB-lite"/>
    </source>
</evidence>
<accession>A0AAP0BC82</accession>
<sequence length="946" mass="107029">MNPDNHNAPNEVDQEGLGQEGQVEQNGHPVEQRRTCRDYNMPFRGGLQFSITRPAIEANNFKIDSMTMQLVQHNKFGGLNNEDPNSHLRTFIEICDTFKINGASEEAIKLRLFPFSLEGKARDWLNSLPNGSITTWAILIEKFLAKYFPPSKTAKLMRDISTFMQGNGETLYDAWERFKELLRKCPHHGLATHQQVWTFYNGLQTSTMIQVDGAAGGSLMNKYPEDAYEILEDLSSNNYHSFERQGSSSMGGAHQVDQLTSFAAQITAQFNSMNKRLDALTLHQNQVPMNPQVNSIVAPPININPSLTVEELINNNEEVNYIGGQPRYMNHNNHNAIPTHYNPDLRNHPNFSWKNNTGTGHPPGFNSTPRPTQNVNYNQQGPSRKLSDEILIESMQRNDARITSVEGSLRVIESQLGQIANALSLRPQGSLPTDTTPNPKGDNQQCKAVTLRSGKELESIPLREKSKGSNEKELEELIPCIPNEGAIQDGNSQEPAVEVLEKKKERIDEATKKKEARIIYPPPPFPQRLKKSKLDQQFQKFLEIFKKLQINIPFAEALEQMPSYVKFMKDILSKKRRFGTNETVALTQECSAILQKKLPPKLKDPGSFTIPCSIGYKFERKALCDLGASINLMPLSIYRKLGLGEISKTSITLQLADRTLAFPKGIVEDVLVKVDKFIFPADFVVLDMEEDREVPIIVGRPFLATGRTLIDVHKGELTMRVNDEQVTFNVLKALKFPHREEDNMEVVNHVSICDYTPSSLSDEHDMLLTQLLTEDDQSDDDEAIQDCLQAFEKQTAWFRRPEPLEMPEKSLSAKPSIVEPPSLELKPLPEHLTYVYLGDDETLPVIINSNLTSDQRKRLIELLKQFKMAIGWTIADIRGISPSLCMHKILLEESFQGSIEPQRRLSPPMKEVVKKEIIKWLDAGIIYPISVVHGSRRFNVYPRRGG</sequence>
<dbReference type="CDD" id="cd00303">
    <property type="entry name" value="retropepsin_like"/>
    <property type="match status" value="1"/>
</dbReference>
<feature type="region of interest" description="Disordered" evidence="1">
    <location>
        <begin position="353"/>
        <end position="381"/>
    </location>
</feature>
<evidence type="ECO:0000259" key="2">
    <source>
        <dbReference type="Pfam" id="PF03732"/>
    </source>
</evidence>
<dbReference type="InterPro" id="IPR021109">
    <property type="entry name" value="Peptidase_aspartic_dom_sf"/>
</dbReference>
<protein>
    <recommendedName>
        <fullName evidence="2">Retrotransposon gag domain-containing protein</fullName>
    </recommendedName>
</protein>
<evidence type="ECO:0000313" key="4">
    <source>
        <dbReference type="Proteomes" id="UP001418222"/>
    </source>
</evidence>
<proteinExistence type="predicted"/>
<dbReference type="Pfam" id="PF03732">
    <property type="entry name" value="Retrotrans_gag"/>
    <property type="match status" value="1"/>
</dbReference>
<feature type="domain" description="Retrotransposon gag" evidence="2">
    <location>
        <begin position="111"/>
        <end position="204"/>
    </location>
</feature>
<keyword evidence="4" id="KW-1185">Reference proteome</keyword>
<feature type="region of interest" description="Disordered" evidence="1">
    <location>
        <begin position="1"/>
        <end position="34"/>
    </location>
</feature>
<feature type="region of interest" description="Disordered" evidence="1">
    <location>
        <begin position="425"/>
        <end position="444"/>
    </location>
</feature>
<dbReference type="AlphaFoldDB" id="A0AAP0BC82"/>
<dbReference type="PANTHER" id="PTHR33067">
    <property type="entry name" value="RNA-DIRECTED DNA POLYMERASE-RELATED"/>
    <property type="match status" value="1"/>
</dbReference>
<dbReference type="Gene3D" id="3.10.10.10">
    <property type="entry name" value="HIV Type 1 Reverse Transcriptase, subunit A, domain 1"/>
    <property type="match status" value="1"/>
</dbReference>